<name>A0A085WCJ9_9BACT</name>
<keyword evidence="2" id="KW-0732">Signal</keyword>
<protein>
    <recommendedName>
        <fullName evidence="5">DUF4440 domain-containing protein</fullName>
    </recommendedName>
</protein>
<dbReference type="AlphaFoldDB" id="A0A085WCJ9"/>
<evidence type="ECO:0000256" key="2">
    <source>
        <dbReference type="SAM" id="SignalP"/>
    </source>
</evidence>
<reference evidence="3 4" key="1">
    <citation type="submission" date="2014-04" db="EMBL/GenBank/DDBJ databases">
        <title>Genome assembly of Hyalangium minutum DSM 14724.</title>
        <authorList>
            <person name="Sharma G."/>
            <person name="Subramanian S."/>
        </authorList>
    </citation>
    <scope>NUCLEOTIDE SEQUENCE [LARGE SCALE GENOMIC DNA]</scope>
    <source>
        <strain evidence="3 4">DSM 14724</strain>
    </source>
</reference>
<dbReference type="Gene3D" id="3.10.450.50">
    <property type="match status" value="1"/>
</dbReference>
<organism evidence="3 4">
    <name type="scientific">Hyalangium minutum</name>
    <dbReference type="NCBI Taxonomy" id="394096"/>
    <lineage>
        <taxon>Bacteria</taxon>
        <taxon>Pseudomonadati</taxon>
        <taxon>Myxococcota</taxon>
        <taxon>Myxococcia</taxon>
        <taxon>Myxococcales</taxon>
        <taxon>Cystobacterineae</taxon>
        <taxon>Archangiaceae</taxon>
        <taxon>Hyalangium</taxon>
    </lineage>
</organism>
<dbReference type="SUPFAM" id="SSF54427">
    <property type="entry name" value="NTF2-like"/>
    <property type="match status" value="1"/>
</dbReference>
<feature type="compositionally biased region" description="Low complexity" evidence="1">
    <location>
        <begin position="37"/>
        <end position="48"/>
    </location>
</feature>
<keyword evidence="4" id="KW-1185">Reference proteome</keyword>
<dbReference type="STRING" id="394096.DB31_1528"/>
<dbReference type="PATRIC" id="fig|394096.3.peg.5865"/>
<evidence type="ECO:0000313" key="3">
    <source>
        <dbReference type="EMBL" id="KFE65412.1"/>
    </source>
</evidence>
<accession>A0A085WCJ9</accession>
<feature type="signal peptide" evidence="2">
    <location>
        <begin position="1"/>
        <end position="26"/>
    </location>
</feature>
<feature type="region of interest" description="Disordered" evidence="1">
    <location>
        <begin position="29"/>
        <end position="56"/>
    </location>
</feature>
<dbReference type="Proteomes" id="UP000028725">
    <property type="component" value="Unassembled WGS sequence"/>
</dbReference>
<proteinExistence type="predicted"/>
<evidence type="ECO:0000313" key="4">
    <source>
        <dbReference type="Proteomes" id="UP000028725"/>
    </source>
</evidence>
<comment type="caution">
    <text evidence="3">The sequence shown here is derived from an EMBL/GenBank/DDBJ whole genome shotgun (WGS) entry which is preliminary data.</text>
</comment>
<dbReference type="InterPro" id="IPR032710">
    <property type="entry name" value="NTF2-like_dom_sf"/>
</dbReference>
<dbReference type="EMBL" id="JMCB01000012">
    <property type="protein sequence ID" value="KFE65412.1"/>
    <property type="molecule type" value="Genomic_DNA"/>
</dbReference>
<gene>
    <name evidence="3" type="ORF">DB31_1528</name>
</gene>
<sequence length="200" mass="22048">MHLLLRLTQSLPAVLLSSLLAVPALGAEPPAPPPKSAPATPATPVTPATPEPKPEDVATPEAIVAALYDVISGPKGKARDWNRFRSLFAPGARMIPSGKRPDGTQGFRVLSPDDYIARSEKLLVEEGFRERETHRIHEQFGPLVHVFSTYEGMREGDTKPFVRGINSIQLVHDGKRWWILTVAWAPETPEQLLPAKYLRP</sequence>
<feature type="chain" id="PRO_5001799454" description="DUF4440 domain-containing protein" evidence="2">
    <location>
        <begin position="27"/>
        <end position="200"/>
    </location>
</feature>
<dbReference type="RefSeq" id="WP_044193248.1">
    <property type="nucleotide sequence ID" value="NZ_JMCB01000012.1"/>
</dbReference>
<evidence type="ECO:0008006" key="5">
    <source>
        <dbReference type="Google" id="ProtNLM"/>
    </source>
</evidence>
<evidence type="ECO:0000256" key="1">
    <source>
        <dbReference type="SAM" id="MobiDB-lite"/>
    </source>
</evidence>